<organism evidence="6 7">
    <name type="scientific">Bondarzewia mesenterica</name>
    <dbReference type="NCBI Taxonomy" id="1095465"/>
    <lineage>
        <taxon>Eukaryota</taxon>
        <taxon>Fungi</taxon>
        <taxon>Dikarya</taxon>
        <taxon>Basidiomycota</taxon>
        <taxon>Agaricomycotina</taxon>
        <taxon>Agaricomycetes</taxon>
        <taxon>Russulales</taxon>
        <taxon>Bondarzewiaceae</taxon>
        <taxon>Bondarzewia</taxon>
    </lineage>
</organism>
<dbReference type="EMBL" id="SGPL01000396">
    <property type="protein sequence ID" value="THH12989.1"/>
    <property type="molecule type" value="Genomic_DNA"/>
</dbReference>
<feature type="transmembrane region" description="Helical" evidence="5">
    <location>
        <begin position="18"/>
        <end position="38"/>
    </location>
</feature>
<dbReference type="PANTHER" id="PTHR23294:SF55">
    <property type="entry name" value="TRANSPORTER, PUTATIVE (AFU_ORTHOLOGUE AFUA_1G17480)-RELATED"/>
    <property type="match status" value="1"/>
</dbReference>
<feature type="transmembrane region" description="Helical" evidence="5">
    <location>
        <begin position="147"/>
        <end position="165"/>
    </location>
</feature>
<dbReference type="SUPFAM" id="SSF103473">
    <property type="entry name" value="MFS general substrate transporter"/>
    <property type="match status" value="1"/>
</dbReference>
<accession>A0A4S4LLN6</accession>
<comment type="caution">
    <text evidence="6">The sequence shown here is derived from an EMBL/GenBank/DDBJ whole genome shotgun (WGS) entry which is preliminary data.</text>
</comment>
<feature type="transmembrane region" description="Helical" evidence="5">
    <location>
        <begin position="206"/>
        <end position="224"/>
    </location>
</feature>
<dbReference type="InterPro" id="IPR036259">
    <property type="entry name" value="MFS_trans_sf"/>
</dbReference>
<evidence type="ECO:0000256" key="3">
    <source>
        <dbReference type="ARBA" id="ARBA00022989"/>
    </source>
</evidence>
<dbReference type="GO" id="GO:0016020">
    <property type="term" value="C:membrane"/>
    <property type="evidence" value="ECO:0007669"/>
    <property type="project" value="UniProtKB-SubCell"/>
</dbReference>
<feature type="transmembrane region" description="Helical" evidence="5">
    <location>
        <begin position="113"/>
        <end position="135"/>
    </location>
</feature>
<proteinExistence type="predicted"/>
<dbReference type="Pfam" id="PF05978">
    <property type="entry name" value="UNC-93"/>
    <property type="match status" value="1"/>
</dbReference>
<dbReference type="InterPro" id="IPR051617">
    <property type="entry name" value="UNC-93-like_regulator"/>
</dbReference>
<name>A0A4S4LLN6_9AGAM</name>
<keyword evidence="7" id="KW-1185">Reference proteome</keyword>
<feature type="transmembrane region" description="Helical" evidence="5">
    <location>
        <begin position="50"/>
        <end position="68"/>
    </location>
</feature>
<feature type="transmembrane region" description="Helical" evidence="5">
    <location>
        <begin position="74"/>
        <end position="92"/>
    </location>
</feature>
<gene>
    <name evidence="6" type="ORF">EW146_g7186</name>
</gene>
<reference evidence="6 7" key="1">
    <citation type="submission" date="2019-02" db="EMBL/GenBank/DDBJ databases">
        <title>Genome sequencing of the rare red list fungi Bondarzewia mesenterica.</title>
        <authorList>
            <person name="Buettner E."/>
            <person name="Kellner H."/>
        </authorList>
    </citation>
    <scope>NUCLEOTIDE SEQUENCE [LARGE SCALE GENOMIC DNA]</scope>
    <source>
        <strain evidence="6 7">DSM 108281</strain>
    </source>
</reference>
<dbReference type="PANTHER" id="PTHR23294">
    <property type="entry name" value="ET TRANSLATION PRODUCT-RELATED"/>
    <property type="match status" value="1"/>
</dbReference>
<evidence type="ECO:0000313" key="7">
    <source>
        <dbReference type="Proteomes" id="UP000310158"/>
    </source>
</evidence>
<evidence type="ECO:0000256" key="4">
    <source>
        <dbReference type="ARBA" id="ARBA00023136"/>
    </source>
</evidence>
<evidence type="ECO:0000256" key="5">
    <source>
        <dbReference type="SAM" id="Phobius"/>
    </source>
</evidence>
<dbReference type="OrthoDB" id="196103at2759"/>
<keyword evidence="2 5" id="KW-0812">Transmembrane</keyword>
<keyword evidence="3 5" id="KW-1133">Transmembrane helix</keyword>
<dbReference type="Proteomes" id="UP000310158">
    <property type="component" value="Unassembled WGS sequence"/>
</dbReference>
<evidence type="ECO:0000256" key="1">
    <source>
        <dbReference type="ARBA" id="ARBA00004141"/>
    </source>
</evidence>
<dbReference type="AlphaFoldDB" id="A0A4S4LLN6"/>
<evidence type="ECO:0000313" key="6">
    <source>
        <dbReference type="EMBL" id="THH12989.1"/>
    </source>
</evidence>
<keyword evidence="4 5" id="KW-0472">Membrane</keyword>
<sequence>MYNSISGIGGSGQLDPTVAANATVALLAATAVAAFTVVPTTFDILGPRGCLLISGWTYPLYAGSLLCYNHTKNSAFVIASGAILGIGAALLWTAQGDIMLSYPPEHQRGRAIALFWVIFNLGGAVGGFISFGLNFKSNAGTVSDSTYIAFIVVMAFGWLLTVFVAPPNRVVRSDGSVVENQAQSGRKLGIRQQLDAAVKAYANWRIIALIPMLYVWLSHLLNFIESNHDSYTSLTASVPTSLIPISKIQSTAQRSRFGRGL</sequence>
<evidence type="ECO:0000256" key="2">
    <source>
        <dbReference type="ARBA" id="ARBA00022692"/>
    </source>
</evidence>
<dbReference type="Gene3D" id="1.20.1250.20">
    <property type="entry name" value="MFS general substrate transporter like domains"/>
    <property type="match status" value="1"/>
</dbReference>
<dbReference type="InterPro" id="IPR010291">
    <property type="entry name" value="Ion_channel_UNC-93"/>
</dbReference>
<protein>
    <submittedName>
        <fullName evidence="6">Uncharacterized protein</fullName>
    </submittedName>
</protein>
<comment type="subcellular location">
    <subcellularLocation>
        <location evidence="1">Membrane</location>
        <topology evidence="1">Multi-pass membrane protein</topology>
    </subcellularLocation>
</comment>